<dbReference type="InterPro" id="IPR013752">
    <property type="entry name" value="KPA_reductase"/>
</dbReference>
<reference evidence="7 9" key="1">
    <citation type="submission" date="2017-11" db="EMBL/GenBank/DDBJ databases">
        <title>The genome of Rhizophagus clarus HR1 reveals common genetic basis of auxotrophy among arbuscular mycorrhizal fungi.</title>
        <authorList>
            <person name="Kobayashi Y."/>
        </authorList>
    </citation>
    <scope>NUCLEOTIDE SEQUENCE [LARGE SCALE GENOMIC DNA]</scope>
    <source>
        <strain evidence="7 9">HR1</strain>
    </source>
</reference>
<dbReference type="GO" id="GO:0008677">
    <property type="term" value="F:2-dehydropantoate 2-reductase activity"/>
    <property type="evidence" value="ECO:0007669"/>
    <property type="project" value="TreeGrafter"/>
</dbReference>
<dbReference type="AlphaFoldDB" id="A0A2Z6QUS7"/>
<comment type="similarity">
    <text evidence="1">Belongs to the ketopantoate reductase family.</text>
</comment>
<dbReference type="Proteomes" id="UP000615446">
    <property type="component" value="Unassembled WGS sequence"/>
</dbReference>
<evidence type="ECO:0000313" key="9">
    <source>
        <dbReference type="Proteomes" id="UP000247702"/>
    </source>
</evidence>
<evidence type="ECO:0000259" key="5">
    <source>
        <dbReference type="Pfam" id="PF02558"/>
    </source>
</evidence>
<dbReference type="InterPro" id="IPR013328">
    <property type="entry name" value="6PGD_dom2"/>
</dbReference>
<dbReference type="Gene3D" id="1.10.1040.10">
    <property type="entry name" value="N-(1-d-carboxylethyl)-l-norvaline Dehydrogenase, domain 2"/>
    <property type="match status" value="1"/>
</dbReference>
<dbReference type="OrthoDB" id="73846at2759"/>
<dbReference type="Pfam" id="PF08546">
    <property type="entry name" value="ApbA_C"/>
    <property type="match status" value="1"/>
</dbReference>
<sequence>MSRWHVLGVGNYGSLFAHFLRKHGKKVTLLIRDPTTLNIFNRFNRTIEVTKEFESEVEITRGYRAECLHGDYGNVIDPQYPNELCPPRLRISRLIVTLKSHEFSKYYQRIFHRLSPTSTIILFTNGLGSYEELMRDYYSFDEASRPNIIIALNSHHAYKKTKFGTQFKLIHSGFGEIDLGIVPRRFDEIKEKEFNNNSQSKEFLENENNYEDLDEISLSNEKIDDKSTATTEADDHGNEESEAEEDTLKSVIKTFTKIPELNARCVEYVNLINRKLENLALNAVIDPLTSIYYIRNGALLFNKAVEHTIRPICEESSIVIRKHRENLGMRPSNRFAPERLIDAVFQICMKTRHYESVMLQDVKKNFPTEIDYLNGYIVELGKIYNIPTPINKLLIDMVKIRHNLQTNPKVLDELLK</sequence>
<organism evidence="7 9">
    <name type="scientific">Rhizophagus clarus</name>
    <dbReference type="NCBI Taxonomy" id="94130"/>
    <lineage>
        <taxon>Eukaryota</taxon>
        <taxon>Fungi</taxon>
        <taxon>Fungi incertae sedis</taxon>
        <taxon>Mucoromycota</taxon>
        <taxon>Glomeromycotina</taxon>
        <taxon>Glomeromycetes</taxon>
        <taxon>Glomerales</taxon>
        <taxon>Glomeraceae</taxon>
        <taxon>Rhizophagus</taxon>
    </lineage>
</organism>
<comment type="caution">
    <text evidence="7">The sequence shown here is derived from an EMBL/GenBank/DDBJ whole genome shotgun (WGS) entry which is preliminary data.</text>
</comment>
<dbReference type="GO" id="GO:0050661">
    <property type="term" value="F:NADP binding"/>
    <property type="evidence" value="ECO:0007669"/>
    <property type="project" value="TreeGrafter"/>
</dbReference>
<dbReference type="PANTHER" id="PTHR43765:SF2">
    <property type="entry name" value="2-DEHYDROPANTOATE 2-REDUCTASE"/>
    <property type="match status" value="1"/>
</dbReference>
<feature type="domain" description="Ketopantoate reductase C-terminal" evidence="6">
    <location>
        <begin position="271"/>
        <end position="400"/>
    </location>
</feature>
<evidence type="ECO:0000313" key="8">
    <source>
        <dbReference type="EMBL" id="GES89793.1"/>
    </source>
</evidence>
<dbReference type="Proteomes" id="UP000247702">
    <property type="component" value="Unassembled WGS sequence"/>
</dbReference>
<evidence type="ECO:0000256" key="3">
    <source>
        <dbReference type="ARBA" id="ARBA00023002"/>
    </source>
</evidence>
<dbReference type="SUPFAM" id="SSF51735">
    <property type="entry name" value="NAD(P)-binding Rossmann-fold domains"/>
    <property type="match status" value="1"/>
</dbReference>
<keyword evidence="9" id="KW-1185">Reference proteome</keyword>
<name>A0A2Z6QUS7_9GLOM</name>
<dbReference type="EMBL" id="BEXD01000074">
    <property type="protein sequence ID" value="GBB83996.1"/>
    <property type="molecule type" value="Genomic_DNA"/>
</dbReference>
<dbReference type="GO" id="GO:0005739">
    <property type="term" value="C:mitochondrion"/>
    <property type="evidence" value="ECO:0007669"/>
    <property type="project" value="TreeGrafter"/>
</dbReference>
<dbReference type="Gene3D" id="3.40.50.720">
    <property type="entry name" value="NAD(P)-binding Rossmann-like Domain"/>
    <property type="match status" value="1"/>
</dbReference>
<feature type="domain" description="Ketopantoate reductase N-terminal" evidence="5">
    <location>
        <begin position="4"/>
        <end position="182"/>
    </location>
</feature>
<dbReference type="Pfam" id="PF02558">
    <property type="entry name" value="ApbA"/>
    <property type="match status" value="1"/>
</dbReference>
<accession>A0A2Z6QUS7</accession>
<dbReference type="SUPFAM" id="SSF48179">
    <property type="entry name" value="6-phosphogluconate dehydrogenase C-terminal domain-like"/>
    <property type="match status" value="1"/>
</dbReference>
<evidence type="ECO:0000256" key="1">
    <source>
        <dbReference type="ARBA" id="ARBA00007870"/>
    </source>
</evidence>
<evidence type="ECO:0000256" key="4">
    <source>
        <dbReference type="SAM" id="MobiDB-lite"/>
    </source>
</evidence>
<evidence type="ECO:0000313" key="7">
    <source>
        <dbReference type="EMBL" id="GBB83996.1"/>
    </source>
</evidence>
<feature type="region of interest" description="Disordered" evidence="4">
    <location>
        <begin position="224"/>
        <end position="246"/>
    </location>
</feature>
<proteinExistence type="inferred from homology"/>
<dbReference type="InterPro" id="IPR036291">
    <property type="entry name" value="NAD(P)-bd_dom_sf"/>
</dbReference>
<reference evidence="8" key="2">
    <citation type="submission" date="2019-10" db="EMBL/GenBank/DDBJ databases">
        <title>Conservation and host-specific expression of non-tandemly repeated heterogenous ribosome RNA gene in arbuscular mycorrhizal fungi.</title>
        <authorList>
            <person name="Maeda T."/>
            <person name="Kobayashi Y."/>
            <person name="Nakagawa T."/>
            <person name="Ezawa T."/>
            <person name="Yamaguchi K."/>
            <person name="Bino T."/>
            <person name="Nishimoto Y."/>
            <person name="Shigenobu S."/>
            <person name="Kawaguchi M."/>
        </authorList>
    </citation>
    <scope>NUCLEOTIDE SEQUENCE</scope>
    <source>
        <strain evidence="8">HR1</strain>
    </source>
</reference>
<dbReference type="InterPro" id="IPR050838">
    <property type="entry name" value="Ketopantoate_reductase"/>
</dbReference>
<keyword evidence="2" id="KW-0521">NADP</keyword>
<dbReference type="PANTHER" id="PTHR43765">
    <property type="entry name" value="2-DEHYDROPANTOATE 2-REDUCTASE-RELATED"/>
    <property type="match status" value="1"/>
</dbReference>
<dbReference type="InterPro" id="IPR013332">
    <property type="entry name" value="KPR_N"/>
</dbReference>
<dbReference type="EMBL" id="BLAL01000191">
    <property type="protein sequence ID" value="GES89793.1"/>
    <property type="molecule type" value="Genomic_DNA"/>
</dbReference>
<dbReference type="InterPro" id="IPR008927">
    <property type="entry name" value="6-PGluconate_DH-like_C_sf"/>
</dbReference>
<gene>
    <name evidence="8" type="ORF">RCL2_001667100</name>
    <name evidence="7" type="ORF">RclHR1_10640005</name>
</gene>
<protein>
    <submittedName>
        <fullName evidence="8">2-dehydropantoate 2-reductase</fullName>
    </submittedName>
</protein>
<evidence type="ECO:0000259" key="6">
    <source>
        <dbReference type="Pfam" id="PF08546"/>
    </source>
</evidence>
<dbReference type="STRING" id="94130.A0A2Z6QUS7"/>
<keyword evidence="3" id="KW-0560">Oxidoreductase</keyword>
<evidence type="ECO:0000256" key="2">
    <source>
        <dbReference type="ARBA" id="ARBA00022857"/>
    </source>
</evidence>
<feature type="compositionally biased region" description="Basic and acidic residues" evidence="4">
    <location>
        <begin position="224"/>
        <end position="239"/>
    </location>
</feature>